<dbReference type="GO" id="GO:0015031">
    <property type="term" value="P:protein transport"/>
    <property type="evidence" value="ECO:0007669"/>
    <property type="project" value="InterPro"/>
</dbReference>
<evidence type="ECO:0000256" key="7">
    <source>
        <dbReference type="ARBA" id="ARBA00023186"/>
    </source>
</evidence>
<evidence type="ECO:0000313" key="14">
    <source>
        <dbReference type="Proteomes" id="UP000179076"/>
    </source>
</evidence>
<organism evidence="13 14">
    <name type="scientific">Candidatus Muproteobacteria bacterium RBG_16_60_9</name>
    <dbReference type="NCBI Taxonomy" id="1817755"/>
    <lineage>
        <taxon>Bacteria</taxon>
        <taxon>Pseudomonadati</taxon>
        <taxon>Pseudomonadota</taxon>
        <taxon>Candidatus Muproteobacteria</taxon>
    </lineage>
</organism>
<dbReference type="SUPFAM" id="SSF109998">
    <property type="entry name" value="Triger factor/SurA peptide-binding domain-like"/>
    <property type="match status" value="1"/>
</dbReference>
<dbReference type="InterPro" id="IPR027304">
    <property type="entry name" value="Trigger_fact/SurA_dom_sf"/>
</dbReference>
<dbReference type="InterPro" id="IPR005215">
    <property type="entry name" value="Trig_fac"/>
</dbReference>
<dbReference type="EC" id="5.2.1.8" evidence="4"/>
<feature type="domain" description="Trigger factor C-terminal" evidence="12">
    <location>
        <begin position="175"/>
        <end position="323"/>
    </location>
</feature>
<evidence type="ECO:0000256" key="9">
    <source>
        <dbReference type="ARBA" id="ARBA00029986"/>
    </source>
</evidence>
<accession>A0A1F6VH51</accession>
<dbReference type="AlphaFoldDB" id="A0A1F6VH51"/>
<dbReference type="Gene3D" id="1.10.3120.10">
    <property type="entry name" value="Trigger factor, C-terminal domain"/>
    <property type="match status" value="1"/>
</dbReference>
<dbReference type="Pfam" id="PF00254">
    <property type="entry name" value="FKBP_C"/>
    <property type="match status" value="1"/>
</dbReference>
<dbReference type="InterPro" id="IPR008880">
    <property type="entry name" value="Trigger_fac_C"/>
</dbReference>
<protein>
    <recommendedName>
        <fullName evidence="5">Trigger factor</fullName>
        <ecNumber evidence="4">5.2.1.8</ecNumber>
    </recommendedName>
    <alternativeName>
        <fullName evidence="9">PPIase</fullName>
    </alternativeName>
</protein>
<dbReference type="InterPro" id="IPR001179">
    <property type="entry name" value="PPIase_FKBP_dom"/>
</dbReference>
<dbReference type="GO" id="GO:0006457">
    <property type="term" value="P:protein folding"/>
    <property type="evidence" value="ECO:0007669"/>
    <property type="project" value="InterPro"/>
</dbReference>
<dbReference type="GO" id="GO:0005737">
    <property type="term" value="C:cytoplasm"/>
    <property type="evidence" value="ECO:0007669"/>
    <property type="project" value="UniProtKB-SubCell"/>
</dbReference>
<dbReference type="GO" id="GO:0003755">
    <property type="term" value="F:peptidyl-prolyl cis-trans isomerase activity"/>
    <property type="evidence" value="ECO:0007669"/>
    <property type="project" value="UniProtKB-KW"/>
</dbReference>
<feature type="domain" description="Trigger factor ribosome-binding bacterial" evidence="11">
    <location>
        <begin position="6"/>
        <end position="55"/>
    </location>
</feature>
<keyword evidence="8" id="KW-0413">Isomerase</keyword>
<dbReference type="Gene3D" id="3.10.50.40">
    <property type="match status" value="1"/>
</dbReference>
<keyword evidence="7" id="KW-0143">Chaperone</keyword>
<evidence type="ECO:0000256" key="4">
    <source>
        <dbReference type="ARBA" id="ARBA00013194"/>
    </source>
</evidence>
<dbReference type="Proteomes" id="UP000179076">
    <property type="component" value="Unassembled WGS sequence"/>
</dbReference>
<dbReference type="InterPro" id="IPR037041">
    <property type="entry name" value="Trigger_fac_C_sf"/>
</dbReference>
<keyword evidence="6" id="KW-0697">Rotamase</keyword>
<dbReference type="EMBL" id="MFSP01000032">
    <property type="protein sequence ID" value="OGI68932.1"/>
    <property type="molecule type" value="Genomic_DNA"/>
</dbReference>
<dbReference type="Pfam" id="PF05698">
    <property type="entry name" value="Trigger_C"/>
    <property type="match status" value="1"/>
</dbReference>
<feature type="non-terminal residue" evidence="13">
    <location>
        <position position="1"/>
    </location>
</feature>
<comment type="subcellular location">
    <subcellularLocation>
        <location evidence="2">Cytoplasm</location>
    </subcellularLocation>
</comment>
<evidence type="ECO:0000313" key="13">
    <source>
        <dbReference type="EMBL" id="OGI68932.1"/>
    </source>
</evidence>
<sequence>GTRIQHKPLARGQGLEYTAEFEIYPEVTKLDLAGVDIERPAPQIDASDIDRTLESVRQQRVTWNPVERPVQRNDRVLIDSTARVDGVELEGGKAQNHAVVIGSGKLYSEIETGLIGCVRGETRRVTVNFPADAGNQALAGKAVEFEVLANEVAEPSLPDVNDEFAKGLGVTAGGVEALRTEIRGSLEREANERVRTMLRGNVFKALREANRFDVPAGMIAVEVERMKKIAASARAGAITPDPNDDSFYQSRAQTRVALGLILAEIVRARGLKAEPSRVRARIEFLARDYDAPEKFVEWYYANPQHLAEVESTVLEEQVVEHLLGTAQVRDRPTPFPELLKMDVPVD</sequence>
<evidence type="ECO:0000259" key="12">
    <source>
        <dbReference type="Pfam" id="PF05698"/>
    </source>
</evidence>
<proteinExistence type="inferred from homology"/>
<gene>
    <name evidence="13" type="ORF">A2W18_04485</name>
</gene>
<evidence type="ECO:0000256" key="3">
    <source>
        <dbReference type="ARBA" id="ARBA00005464"/>
    </source>
</evidence>
<evidence type="ECO:0000256" key="6">
    <source>
        <dbReference type="ARBA" id="ARBA00023110"/>
    </source>
</evidence>
<evidence type="ECO:0000259" key="11">
    <source>
        <dbReference type="Pfam" id="PF05697"/>
    </source>
</evidence>
<comment type="similarity">
    <text evidence="3">Belongs to the FKBP-type PPIase family. Tig subfamily.</text>
</comment>
<dbReference type="Pfam" id="PF05697">
    <property type="entry name" value="Trigger_N"/>
    <property type="match status" value="1"/>
</dbReference>
<evidence type="ECO:0000256" key="2">
    <source>
        <dbReference type="ARBA" id="ARBA00004496"/>
    </source>
</evidence>
<feature type="domain" description="PPIase FKBP-type" evidence="10">
    <location>
        <begin position="68"/>
        <end position="147"/>
    </location>
</feature>
<dbReference type="InterPro" id="IPR046357">
    <property type="entry name" value="PPIase_dom_sf"/>
</dbReference>
<evidence type="ECO:0000256" key="8">
    <source>
        <dbReference type="ARBA" id="ARBA00023235"/>
    </source>
</evidence>
<dbReference type="SUPFAM" id="SSF54534">
    <property type="entry name" value="FKBP-like"/>
    <property type="match status" value="1"/>
</dbReference>
<name>A0A1F6VH51_9PROT</name>
<reference evidence="13 14" key="1">
    <citation type="journal article" date="2016" name="Nat. Commun.">
        <title>Thousands of microbial genomes shed light on interconnected biogeochemical processes in an aquifer system.</title>
        <authorList>
            <person name="Anantharaman K."/>
            <person name="Brown C.T."/>
            <person name="Hug L.A."/>
            <person name="Sharon I."/>
            <person name="Castelle C.J."/>
            <person name="Probst A.J."/>
            <person name="Thomas B.C."/>
            <person name="Singh A."/>
            <person name="Wilkins M.J."/>
            <person name="Karaoz U."/>
            <person name="Brodie E.L."/>
            <person name="Williams K.H."/>
            <person name="Hubbard S.S."/>
            <person name="Banfield J.F."/>
        </authorList>
    </citation>
    <scope>NUCLEOTIDE SEQUENCE [LARGE SCALE GENOMIC DNA]</scope>
</reference>
<comment type="caution">
    <text evidence="13">The sequence shown here is derived from an EMBL/GenBank/DDBJ whole genome shotgun (WGS) entry which is preliminary data.</text>
</comment>
<evidence type="ECO:0000259" key="10">
    <source>
        <dbReference type="Pfam" id="PF00254"/>
    </source>
</evidence>
<dbReference type="InterPro" id="IPR008881">
    <property type="entry name" value="Trigger_fac_ribosome-bd_bac"/>
</dbReference>
<comment type="catalytic activity">
    <reaction evidence="1">
        <text>[protein]-peptidylproline (omega=180) = [protein]-peptidylproline (omega=0)</text>
        <dbReference type="Rhea" id="RHEA:16237"/>
        <dbReference type="Rhea" id="RHEA-COMP:10747"/>
        <dbReference type="Rhea" id="RHEA-COMP:10748"/>
        <dbReference type="ChEBI" id="CHEBI:83833"/>
        <dbReference type="ChEBI" id="CHEBI:83834"/>
        <dbReference type="EC" id="5.2.1.8"/>
    </reaction>
</comment>
<evidence type="ECO:0000256" key="1">
    <source>
        <dbReference type="ARBA" id="ARBA00000971"/>
    </source>
</evidence>
<evidence type="ECO:0000256" key="5">
    <source>
        <dbReference type="ARBA" id="ARBA00016902"/>
    </source>
</evidence>
<dbReference type="NCBIfam" id="TIGR00115">
    <property type="entry name" value="tig"/>
    <property type="match status" value="1"/>
</dbReference>